<dbReference type="Proteomes" id="UP000249260">
    <property type="component" value="Unassembled WGS sequence"/>
</dbReference>
<comment type="similarity">
    <text evidence="2">Belongs to the hyi family.</text>
</comment>
<feature type="domain" description="Xylose isomerase-like TIM barrel" evidence="4">
    <location>
        <begin position="29"/>
        <end position="245"/>
    </location>
</feature>
<dbReference type="OrthoDB" id="9786584at2"/>
<evidence type="ECO:0000256" key="1">
    <source>
        <dbReference type="ARBA" id="ARBA00023235"/>
    </source>
</evidence>
<protein>
    <submittedName>
        <fullName evidence="5">Glyoxylate-induced protein</fullName>
    </submittedName>
</protein>
<comment type="caution">
    <text evidence="5">The sequence shown here is derived from an EMBL/GenBank/DDBJ whole genome shotgun (WGS) entry which is preliminary data.</text>
</comment>
<keyword evidence="1 2" id="KW-0413">Isomerase</keyword>
<gene>
    <name evidence="5" type="ORF">DL346_08370</name>
</gene>
<keyword evidence="6" id="KW-1185">Reference proteome</keyword>
<dbReference type="InterPro" id="IPR036237">
    <property type="entry name" value="Xyl_isomerase-like_sf"/>
</dbReference>
<dbReference type="Pfam" id="PF01261">
    <property type="entry name" value="AP_endonuc_2"/>
    <property type="match status" value="1"/>
</dbReference>
<organism evidence="5 6">
    <name type="scientific">Paenibacillus montanisoli</name>
    <dbReference type="NCBI Taxonomy" id="2081970"/>
    <lineage>
        <taxon>Bacteria</taxon>
        <taxon>Bacillati</taxon>
        <taxon>Bacillota</taxon>
        <taxon>Bacilli</taxon>
        <taxon>Bacillales</taxon>
        <taxon>Paenibacillaceae</taxon>
        <taxon>Paenibacillus</taxon>
    </lineage>
</organism>
<accession>A0A328UBZ2</accession>
<dbReference type="InterPro" id="IPR013022">
    <property type="entry name" value="Xyl_isomerase-like_TIM-brl"/>
</dbReference>
<evidence type="ECO:0000259" key="4">
    <source>
        <dbReference type="Pfam" id="PF01261"/>
    </source>
</evidence>
<dbReference type="InterPro" id="IPR050417">
    <property type="entry name" value="Sugar_Epim/Isomerase"/>
</dbReference>
<dbReference type="GO" id="GO:0016853">
    <property type="term" value="F:isomerase activity"/>
    <property type="evidence" value="ECO:0007669"/>
    <property type="project" value="UniProtKB-KW"/>
</dbReference>
<dbReference type="AlphaFoldDB" id="A0A328UBZ2"/>
<proteinExistence type="inferred from homology"/>
<evidence type="ECO:0000313" key="5">
    <source>
        <dbReference type="EMBL" id="RAP78425.1"/>
    </source>
</evidence>
<evidence type="ECO:0000313" key="6">
    <source>
        <dbReference type="Proteomes" id="UP000249260"/>
    </source>
</evidence>
<dbReference type="SUPFAM" id="SSF51658">
    <property type="entry name" value="Xylose isomerase-like"/>
    <property type="match status" value="1"/>
</dbReference>
<sequence length="268" mass="30643">MRRSVLDVIFSPCIDIIFSHHDLSFSEKVRKVHKLGYSAYEFWSWTDLDLNEVENVQNELGIKAATFIANASPLIHPNYRSHYEEEVIRSIAVAQRLGTKNLLTLTGWQTYDEIPRESQYQSIVEGLKRVAPHLEQSGITIVLESLNEFDHPGYFLRSSQEAFSIIDEVGSPNIKVLFDIYHQQISEGNLTPNIINNLDKIGYFHIADHPGRNEPGTGEINYHNILRAIEQAGYTGFLGLEYKPEMDPELSLQTFKENYILISKSSSR</sequence>
<evidence type="ECO:0000256" key="3">
    <source>
        <dbReference type="PIRSR" id="PIRSR006241-50"/>
    </source>
</evidence>
<dbReference type="PANTHER" id="PTHR43489:SF3">
    <property type="entry name" value="XYLOSE ISOMERASE DOMAIN PROTEIN TIM BARREL"/>
    <property type="match status" value="1"/>
</dbReference>
<feature type="active site" description="Proton donor/acceptor" evidence="3">
    <location>
        <position position="241"/>
    </location>
</feature>
<feature type="active site" description="Proton donor/acceptor" evidence="3">
    <location>
        <position position="144"/>
    </location>
</feature>
<dbReference type="InterPro" id="IPR026040">
    <property type="entry name" value="HyI-like"/>
</dbReference>
<evidence type="ECO:0000256" key="2">
    <source>
        <dbReference type="PIRNR" id="PIRNR006241"/>
    </source>
</evidence>
<dbReference type="PANTHER" id="PTHR43489">
    <property type="entry name" value="ISOMERASE"/>
    <property type="match status" value="1"/>
</dbReference>
<dbReference type="EMBL" id="QLUW01000001">
    <property type="protein sequence ID" value="RAP78425.1"/>
    <property type="molecule type" value="Genomic_DNA"/>
</dbReference>
<dbReference type="PIRSF" id="PIRSF006241">
    <property type="entry name" value="HyI"/>
    <property type="match status" value="1"/>
</dbReference>
<dbReference type="Gene3D" id="3.20.20.150">
    <property type="entry name" value="Divalent-metal-dependent TIM barrel enzymes"/>
    <property type="match status" value="1"/>
</dbReference>
<name>A0A328UBZ2_9BACL</name>
<reference evidence="5 6" key="1">
    <citation type="submission" date="2018-06" db="EMBL/GenBank/DDBJ databases">
        <title>Paenibacillus montanisoli sp. nov., isolated from mountain area soil.</title>
        <authorList>
            <person name="Wu M."/>
        </authorList>
    </citation>
    <scope>NUCLEOTIDE SEQUENCE [LARGE SCALE GENOMIC DNA]</scope>
    <source>
        <strain evidence="5 6">RA17</strain>
    </source>
</reference>